<feature type="compositionally biased region" description="Basic and acidic residues" evidence="1">
    <location>
        <begin position="223"/>
        <end position="239"/>
    </location>
</feature>
<evidence type="ECO:0000313" key="3">
    <source>
        <dbReference type="Proteomes" id="UP000326565"/>
    </source>
</evidence>
<keyword evidence="3" id="KW-1185">Reference proteome</keyword>
<dbReference type="OrthoDB" id="4507572at2759"/>
<dbReference type="PANTHER" id="PTHR42023:SF1">
    <property type="entry name" value="BHLH DOMAIN-CONTAINING PROTEIN"/>
    <property type="match status" value="1"/>
</dbReference>
<evidence type="ECO:0000256" key="1">
    <source>
        <dbReference type="SAM" id="MobiDB-lite"/>
    </source>
</evidence>
<name>A0A5N5WK07_9EURO</name>
<feature type="compositionally biased region" description="Polar residues" evidence="1">
    <location>
        <begin position="179"/>
        <end position="192"/>
    </location>
</feature>
<feature type="compositionally biased region" description="Low complexity" evidence="1">
    <location>
        <begin position="352"/>
        <end position="362"/>
    </location>
</feature>
<dbReference type="Proteomes" id="UP000326565">
    <property type="component" value="Unassembled WGS sequence"/>
</dbReference>
<feature type="region of interest" description="Disordered" evidence="1">
    <location>
        <begin position="45"/>
        <end position="151"/>
    </location>
</feature>
<feature type="region of interest" description="Disordered" evidence="1">
    <location>
        <begin position="333"/>
        <end position="366"/>
    </location>
</feature>
<feature type="region of interest" description="Disordered" evidence="1">
    <location>
        <begin position="164"/>
        <end position="310"/>
    </location>
</feature>
<dbReference type="EMBL" id="ML732477">
    <property type="protein sequence ID" value="KAB8067510.1"/>
    <property type="molecule type" value="Genomic_DNA"/>
</dbReference>
<evidence type="ECO:0000313" key="2">
    <source>
        <dbReference type="EMBL" id="KAB8067510.1"/>
    </source>
</evidence>
<evidence type="ECO:0008006" key="4">
    <source>
        <dbReference type="Google" id="ProtNLM"/>
    </source>
</evidence>
<proteinExistence type="predicted"/>
<protein>
    <recommendedName>
        <fullName evidence="4">BHLH domain-containing protein</fullName>
    </recommendedName>
</protein>
<dbReference type="PANTHER" id="PTHR42023">
    <property type="entry name" value="BHLH DOMAIN-CONTAINING PROTEIN"/>
    <property type="match status" value="1"/>
</dbReference>
<gene>
    <name evidence="2" type="ORF">BDV29DRAFT_163294</name>
</gene>
<feature type="compositionally biased region" description="Polar residues" evidence="1">
    <location>
        <begin position="79"/>
        <end position="96"/>
    </location>
</feature>
<accession>A0A5N5WK07</accession>
<feature type="compositionally biased region" description="Polar residues" evidence="1">
    <location>
        <begin position="105"/>
        <end position="115"/>
    </location>
</feature>
<organism evidence="2 3">
    <name type="scientific">Aspergillus leporis</name>
    <dbReference type="NCBI Taxonomy" id="41062"/>
    <lineage>
        <taxon>Eukaryota</taxon>
        <taxon>Fungi</taxon>
        <taxon>Dikarya</taxon>
        <taxon>Ascomycota</taxon>
        <taxon>Pezizomycotina</taxon>
        <taxon>Eurotiomycetes</taxon>
        <taxon>Eurotiomycetidae</taxon>
        <taxon>Eurotiales</taxon>
        <taxon>Aspergillaceae</taxon>
        <taxon>Aspergillus</taxon>
        <taxon>Aspergillus subgen. Circumdati</taxon>
    </lineage>
</organism>
<dbReference type="AlphaFoldDB" id="A0A5N5WK07"/>
<sequence length="565" mass="62225">MWLKVSPFQRSRKPVIGTPTLVGKTLDDNEYQSFPLVSGMQSENKYYSKASLDPPTKPLNSPSFSARRPDPGRGVPASLYSQDSVAETRRQPSISLTLPLDLDTPNRNDSFQISPPHSPVFIGRGPGSLASSRVSSIEDEPRQQPDGGQIETTFTSHIPVLRQHATSSQVGGQREAPASRNSPSTAPATGRSTPHELNDTNRFARATTTRTFEPHKTFNARPSESRSLDSRGWGKEQKTTHSGARNRPTESDIFSLPTARIPWKGPSGRTPIVEPVQEKPRARASSRVHLSRSSDRSRDRDSPSPSDAYLGIVPSVVTTITGGEVNVKGLEKYMPSKNVHQTRTFDEPTPPTTSASSRAPPRVDLPEPDFTDTLADLKLTNKDDCGQPVSRFSATTYEPTEAGSSITTGSPRGSFDTASQSTENFSSIMSRKRPVPSAVAPVKKPSRKPTPSEATNDLLQCPPEQQAQNRIEILEARKDYLTRRKRSINTMIYELTQVIQPSPIAYDLAAREEVKKTVASLNNELADINKEEHEIGMKLFRARRKRDEQGFYGGSSGLWVKRVTS</sequence>
<reference evidence="2 3" key="1">
    <citation type="submission" date="2019-04" db="EMBL/GenBank/DDBJ databases">
        <title>Friends and foes A comparative genomics study of 23 Aspergillus species from section Flavi.</title>
        <authorList>
            <consortium name="DOE Joint Genome Institute"/>
            <person name="Kjaerbolling I."/>
            <person name="Vesth T."/>
            <person name="Frisvad J.C."/>
            <person name="Nybo J.L."/>
            <person name="Theobald S."/>
            <person name="Kildgaard S."/>
            <person name="Isbrandt T."/>
            <person name="Kuo A."/>
            <person name="Sato A."/>
            <person name="Lyhne E.K."/>
            <person name="Kogle M.E."/>
            <person name="Wiebenga A."/>
            <person name="Kun R.S."/>
            <person name="Lubbers R.J."/>
            <person name="Makela M.R."/>
            <person name="Barry K."/>
            <person name="Chovatia M."/>
            <person name="Clum A."/>
            <person name="Daum C."/>
            <person name="Haridas S."/>
            <person name="He G."/>
            <person name="LaButti K."/>
            <person name="Lipzen A."/>
            <person name="Mondo S."/>
            <person name="Riley R."/>
            <person name="Salamov A."/>
            <person name="Simmons B.A."/>
            <person name="Magnuson J.K."/>
            <person name="Henrissat B."/>
            <person name="Mortensen U.H."/>
            <person name="Larsen T.O."/>
            <person name="Devries R.P."/>
            <person name="Grigoriev I.V."/>
            <person name="Machida M."/>
            <person name="Baker S.E."/>
            <person name="Andersen M.R."/>
        </authorList>
    </citation>
    <scope>NUCLEOTIDE SEQUENCE [LARGE SCALE GENOMIC DNA]</scope>
    <source>
        <strain evidence="2 3">CBS 151.66</strain>
    </source>
</reference>
<feature type="region of interest" description="Disordered" evidence="1">
    <location>
        <begin position="390"/>
        <end position="458"/>
    </location>
</feature>
<feature type="compositionally biased region" description="Polar residues" evidence="1">
    <location>
        <begin position="390"/>
        <end position="429"/>
    </location>
</feature>
<feature type="compositionally biased region" description="Basic and acidic residues" evidence="1">
    <location>
        <begin position="292"/>
        <end position="302"/>
    </location>
</feature>